<proteinExistence type="predicted"/>
<reference evidence="3" key="2">
    <citation type="submission" date="2024-07" db="EMBL/GenBank/DDBJ databases">
        <title>Two chromosome-level genome assemblies of Korean endemic species Abeliophyllum distichum and Forsythia ovata (Oleaceae).</title>
        <authorList>
            <person name="Mun J.H."/>
        </authorList>
    </citation>
    <scope>NUCLEOTIDE SEQUENCE</scope>
    <source>
        <strain evidence="3">KNKB202402200001</strain>
        <tissue evidence="3">Leaf</tissue>
    </source>
</reference>
<evidence type="ECO:0000313" key="3">
    <source>
        <dbReference type="EMBL" id="KAL2514213.1"/>
    </source>
</evidence>
<reference evidence="5" key="1">
    <citation type="submission" date="2024-07" db="EMBL/GenBank/DDBJ databases">
        <title>Two chromosome-level genome assemblies of Korean endemic species Abeliophyllum distichum and Forsythia ovata (Oleaceae).</title>
        <authorList>
            <person name="Jang H."/>
        </authorList>
    </citation>
    <scope>NUCLEOTIDE SEQUENCE [LARGE SCALE GENOMIC DNA]</scope>
</reference>
<evidence type="ECO:0000313" key="5">
    <source>
        <dbReference type="Proteomes" id="UP001604277"/>
    </source>
</evidence>
<dbReference type="PANTHER" id="PTHR33595">
    <property type="entry name" value="VON WILLEBRAND FACTOR A DOMAIN PROTEIN"/>
    <property type="match status" value="1"/>
</dbReference>
<evidence type="ECO:0000259" key="2">
    <source>
        <dbReference type="Pfam" id="PF25821"/>
    </source>
</evidence>
<feature type="compositionally biased region" description="Basic and acidic residues" evidence="1">
    <location>
        <begin position="48"/>
        <end position="57"/>
    </location>
</feature>
<comment type="caution">
    <text evidence="3">The sequence shown here is derived from an EMBL/GenBank/DDBJ whole genome shotgun (WGS) entry which is preliminary data.</text>
</comment>
<dbReference type="EMBL" id="JBFOLJ010000008">
    <property type="protein sequence ID" value="KAL2514213.1"/>
    <property type="molecule type" value="Genomic_DNA"/>
</dbReference>
<accession>A0ABD1TNA4</accession>
<organism evidence="3 5">
    <name type="scientific">Forsythia ovata</name>
    <dbReference type="NCBI Taxonomy" id="205694"/>
    <lineage>
        <taxon>Eukaryota</taxon>
        <taxon>Viridiplantae</taxon>
        <taxon>Streptophyta</taxon>
        <taxon>Embryophyta</taxon>
        <taxon>Tracheophyta</taxon>
        <taxon>Spermatophyta</taxon>
        <taxon>Magnoliopsida</taxon>
        <taxon>eudicotyledons</taxon>
        <taxon>Gunneridae</taxon>
        <taxon>Pentapetalae</taxon>
        <taxon>asterids</taxon>
        <taxon>lamiids</taxon>
        <taxon>Lamiales</taxon>
        <taxon>Oleaceae</taxon>
        <taxon>Forsythieae</taxon>
        <taxon>Forsythia</taxon>
    </lineage>
</organism>
<dbReference type="Pfam" id="PF25821">
    <property type="entry name" value="DUF7950"/>
    <property type="match status" value="1"/>
</dbReference>
<keyword evidence="5" id="KW-1185">Reference proteome</keyword>
<dbReference type="EMBL" id="JBFOLJ010000002">
    <property type="protein sequence ID" value="KAL2552543.1"/>
    <property type="molecule type" value="Genomic_DNA"/>
</dbReference>
<feature type="domain" description="DUF7950" evidence="2">
    <location>
        <begin position="153"/>
        <end position="278"/>
    </location>
</feature>
<feature type="region of interest" description="Disordered" evidence="1">
    <location>
        <begin position="33"/>
        <end position="65"/>
    </location>
</feature>
<protein>
    <recommendedName>
        <fullName evidence="2">DUF7950 domain-containing protein</fullName>
    </recommendedName>
</protein>
<evidence type="ECO:0000313" key="4">
    <source>
        <dbReference type="EMBL" id="KAL2552543.1"/>
    </source>
</evidence>
<dbReference type="PANTHER" id="PTHR33595:SF29">
    <property type="match status" value="1"/>
</dbReference>
<name>A0ABD1TNA4_9LAMI</name>
<dbReference type="AlphaFoldDB" id="A0ABD1TNA4"/>
<dbReference type="Proteomes" id="UP001604277">
    <property type="component" value="Unassembled WGS sequence"/>
</dbReference>
<gene>
    <name evidence="4" type="ORF">Fot_06162</name>
    <name evidence="3" type="ORF">Fot_28184</name>
</gene>
<sequence>MDGAIDWLSPGRAGSEHDKTIISQIMLKFRPIAPKPVTEGSVSGTTQGEKKSEDGAKRKTKRKYVRVKRNNNKCDSKINDGKEREKLEFDGEIVNLGLQSQIANGSMKTLDFSVQQKPILMNFNNPENSSKYAAVGLPDQSDRTSGAPPRRVMESWVMVDRMTNTWMDGGGLGGTDMEKMKSLEVDTCPGMISDGFDKVRWVNHAYRRMVDPFDTAEIMVWLVVKDKIAVQWPAFACTVRVVYPQPWRKEKHFETMPCDVWKMEFGGFAWRLDSEAALRLGR</sequence>
<evidence type="ECO:0000256" key="1">
    <source>
        <dbReference type="SAM" id="MobiDB-lite"/>
    </source>
</evidence>
<dbReference type="InterPro" id="IPR057710">
    <property type="entry name" value="DUF7950"/>
</dbReference>